<accession>A0ABT7EB13</accession>
<sequence length="464" mass="53383">MKLFKLITCASLIVLLTTGCSINSESPEELIKDKPICDENNEILYKGIKQLLPQNSSLILPSNSSEVGKINEVDLDGDGVKELVAFEKKENLSENKNEVGFVVLSKNKYGAYTDKGNILQSGDSIEYANFYDLNNDGYKEIILLIKDVNKTNMHIYSFKNDEIKKIYTLDPTWIKERENLLDLKIKIGYIDDDDKLDILLLHYDSKSSKVYTSLANFTKELQLIDSTEFEDVKGLNNLYITIGTISKEKIGDVTKEKKGVILDIPMIQDNNYMTQIIYVKDKKINKAFNYNDKNLTKPYYIPTEDIDDDNVVDIPIVKGSGNIYTQKTSAQISWYKWNGKEKEKSGLVFISQIYYNYQYNYKVFIPNNLANKIDVQQAPQNKGNEVLFKFYYYDVVSGESKNLFTISVINKKLIEDKKNSSTSNGILLKETDEYNFVLYQDDLQELKKLKINTEALRENFSLIY</sequence>
<dbReference type="RefSeq" id="WP_284133051.1">
    <property type="nucleotide sequence ID" value="NZ_JASKYM010000005.1"/>
</dbReference>
<protein>
    <submittedName>
        <fullName evidence="1">VCBS repeat-containing protein</fullName>
    </submittedName>
</protein>
<reference evidence="1 2" key="1">
    <citation type="submission" date="2023-05" db="EMBL/GenBank/DDBJ databases">
        <title>Rombocin, a short stable natural nisin variant, displays selective antimicrobial activity against Listeria monocytogenes and employs dual mode of action to kill target bacterial strains.</title>
        <authorList>
            <person name="Wambui J."/>
            <person name="Stephan R."/>
            <person name="Kuipers O.P."/>
        </authorList>
    </citation>
    <scope>NUCLEOTIDE SEQUENCE [LARGE SCALE GENOMIC DNA]</scope>
    <source>
        <strain evidence="1 2">RC002</strain>
    </source>
</reference>
<proteinExistence type="predicted"/>
<dbReference type="Proteomes" id="UP001301012">
    <property type="component" value="Unassembled WGS sequence"/>
</dbReference>
<dbReference type="EMBL" id="JASKYM010000005">
    <property type="protein sequence ID" value="MDK2564120.1"/>
    <property type="molecule type" value="Genomic_DNA"/>
</dbReference>
<evidence type="ECO:0000313" key="1">
    <source>
        <dbReference type="EMBL" id="MDK2564120.1"/>
    </source>
</evidence>
<evidence type="ECO:0000313" key="2">
    <source>
        <dbReference type="Proteomes" id="UP001301012"/>
    </source>
</evidence>
<comment type="caution">
    <text evidence="1">The sequence shown here is derived from an EMBL/GenBank/DDBJ whole genome shotgun (WGS) entry which is preliminary data.</text>
</comment>
<gene>
    <name evidence="1" type="ORF">QOZ84_11215</name>
</gene>
<organism evidence="1 2">
    <name type="scientific">Romboutsia sedimentorum</name>
    <dbReference type="NCBI Taxonomy" id="1368474"/>
    <lineage>
        <taxon>Bacteria</taxon>
        <taxon>Bacillati</taxon>
        <taxon>Bacillota</taxon>
        <taxon>Clostridia</taxon>
        <taxon>Peptostreptococcales</taxon>
        <taxon>Peptostreptococcaceae</taxon>
        <taxon>Romboutsia</taxon>
    </lineage>
</organism>
<name>A0ABT7EB13_9FIRM</name>
<dbReference type="SUPFAM" id="SSF69318">
    <property type="entry name" value="Integrin alpha N-terminal domain"/>
    <property type="match status" value="1"/>
</dbReference>
<dbReference type="InterPro" id="IPR028994">
    <property type="entry name" value="Integrin_alpha_N"/>
</dbReference>
<keyword evidence="2" id="KW-1185">Reference proteome</keyword>
<dbReference type="PROSITE" id="PS51257">
    <property type="entry name" value="PROKAR_LIPOPROTEIN"/>
    <property type="match status" value="1"/>
</dbReference>